<feature type="transmembrane region" description="Helical" evidence="1">
    <location>
        <begin position="95"/>
        <end position="120"/>
    </location>
</feature>
<evidence type="ECO:0000313" key="3">
    <source>
        <dbReference type="Proteomes" id="UP000250266"/>
    </source>
</evidence>
<protein>
    <submittedName>
        <fullName evidence="2">Uncharacterized protein</fullName>
    </submittedName>
</protein>
<organism evidence="2 3">
    <name type="scientific">Lepidopterella palustris CBS 459.81</name>
    <dbReference type="NCBI Taxonomy" id="1314670"/>
    <lineage>
        <taxon>Eukaryota</taxon>
        <taxon>Fungi</taxon>
        <taxon>Dikarya</taxon>
        <taxon>Ascomycota</taxon>
        <taxon>Pezizomycotina</taxon>
        <taxon>Dothideomycetes</taxon>
        <taxon>Pleosporomycetidae</taxon>
        <taxon>Mytilinidiales</taxon>
        <taxon>Argynnaceae</taxon>
        <taxon>Lepidopterella</taxon>
    </lineage>
</organism>
<keyword evidence="3" id="KW-1185">Reference proteome</keyword>
<reference evidence="2 3" key="1">
    <citation type="journal article" date="2016" name="Nat. Commun.">
        <title>Ectomycorrhizal ecology is imprinted in the genome of the dominant symbiotic fungus Cenococcum geophilum.</title>
        <authorList>
            <consortium name="DOE Joint Genome Institute"/>
            <person name="Peter M."/>
            <person name="Kohler A."/>
            <person name="Ohm R.A."/>
            <person name="Kuo A."/>
            <person name="Krutzmann J."/>
            <person name="Morin E."/>
            <person name="Arend M."/>
            <person name="Barry K.W."/>
            <person name="Binder M."/>
            <person name="Choi C."/>
            <person name="Clum A."/>
            <person name="Copeland A."/>
            <person name="Grisel N."/>
            <person name="Haridas S."/>
            <person name="Kipfer T."/>
            <person name="LaButti K."/>
            <person name="Lindquist E."/>
            <person name="Lipzen A."/>
            <person name="Maire R."/>
            <person name="Meier B."/>
            <person name="Mihaltcheva S."/>
            <person name="Molinier V."/>
            <person name="Murat C."/>
            <person name="Poggeler S."/>
            <person name="Quandt C.A."/>
            <person name="Sperisen C."/>
            <person name="Tritt A."/>
            <person name="Tisserant E."/>
            <person name="Crous P.W."/>
            <person name="Henrissat B."/>
            <person name="Nehls U."/>
            <person name="Egli S."/>
            <person name="Spatafora J.W."/>
            <person name="Grigoriev I.V."/>
            <person name="Martin F.M."/>
        </authorList>
    </citation>
    <scope>NUCLEOTIDE SEQUENCE [LARGE SCALE GENOMIC DNA]</scope>
    <source>
        <strain evidence="2 3">CBS 459.81</strain>
    </source>
</reference>
<feature type="transmembrane region" description="Helical" evidence="1">
    <location>
        <begin position="493"/>
        <end position="511"/>
    </location>
</feature>
<evidence type="ECO:0000256" key="1">
    <source>
        <dbReference type="SAM" id="Phobius"/>
    </source>
</evidence>
<gene>
    <name evidence="2" type="ORF">K432DRAFT_455416</name>
</gene>
<dbReference type="OrthoDB" id="529273at2759"/>
<feature type="transmembrane region" description="Helical" evidence="1">
    <location>
        <begin position="157"/>
        <end position="178"/>
    </location>
</feature>
<dbReference type="AlphaFoldDB" id="A0A8E2JEF5"/>
<feature type="transmembrane region" description="Helical" evidence="1">
    <location>
        <begin position="58"/>
        <end position="75"/>
    </location>
</feature>
<keyword evidence="1" id="KW-0812">Transmembrane</keyword>
<accession>A0A8E2JEF5</accession>
<sequence>MRQSFQHPNLVLRVRHSRDQCISRRRDTRSAPPYRDSLLLHLLDSRVNRYQHWTKHNAFYGLAITTVTSALLLAADSHHWTVAGHIFYVVTSHRASVGLAVQLLSGILGLLHVTAVCRLINYATRLRFNKSVVTLDVLRAWVDMSIPRLDWDLPLRFFFPVLIIVSFGLVPSALWAGAITPILTGDTTVGTLQLPSYANIFLIKEYPSELTQGGPSLRNQQGFFTYNVGTQLIGDILSSAASATTIDNSVRQHSKFDNTQFSYIGRSYGVGGSVGLGDQSIRAIPQATGYSYEESGYLANVACIYNSSSDFLLTSDRSQWMFIAGGNLPDSVESPEYSNYVGHNMPQSYAFLNTTQCSFDFTPTLFNISVNLPNRTIAVTPGPQIPDFNPDRNITRTVVRQFELLSNDLTNLYVSLLGAAFNSSIAAYNMSESSSNKPITEADATLAGLTNSITAMVDDMLAAYSTAQLIVGGFSVPQTASVQRSVLRFGLPAYIYSIFGLNLAVLLAVALEARRTEGWKRLSKFDYLDPRDLVVAASRGGTGVAGAVERMEGKSVRWEKEKKREKKREKKMWLFSNPDEGIGEVPVRLVAEEEGRFEIVLGRERGDVEVESKVNFSSRV</sequence>
<keyword evidence="1" id="KW-0472">Membrane</keyword>
<dbReference type="Proteomes" id="UP000250266">
    <property type="component" value="Unassembled WGS sequence"/>
</dbReference>
<name>A0A8E2JEF5_9PEZI</name>
<dbReference type="EMBL" id="KV745006">
    <property type="protein sequence ID" value="OCK79443.1"/>
    <property type="molecule type" value="Genomic_DNA"/>
</dbReference>
<keyword evidence="1" id="KW-1133">Transmembrane helix</keyword>
<proteinExistence type="predicted"/>
<evidence type="ECO:0000313" key="2">
    <source>
        <dbReference type="EMBL" id="OCK79443.1"/>
    </source>
</evidence>